<feature type="compositionally biased region" description="Basic and acidic residues" evidence="2">
    <location>
        <begin position="189"/>
        <end position="207"/>
    </location>
</feature>
<evidence type="ECO:0000313" key="4">
    <source>
        <dbReference type="Proteomes" id="UP000001876"/>
    </source>
</evidence>
<feature type="coiled-coil region" evidence="1">
    <location>
        <begin position="524"/>
        <end position="551"/>
    </location>
</feature>
<proteinExistence type="predicted"/>
<keyword evidence="4" id="KW-1185">Reference proteome</keyword>
<feature type="compositionally biased region" description="Low complexity" evidence="2">
    <location>
        <begin position="240"/>
        <end position="262"/>
    </location>
</feature>
<evidence type="ECO:0000313" key="3">
    <source>
        <dbReference type="EMBL" id="EEH60195.1"/>
    </source>
</evidence>
<dbReference type="OrthoDB" id="10678829at2759"/>
<accession>C1MHE5</accession>
<dbReference type="Proteomes" id="UP000001876">
    <property type="component" value="Unassembled WGS sequence"/>
</dbReference>
<sequence length="657" mass="67850">MSSASLRDAIAPSRARASSASERVSTLGQGLGATTPREAMDEMGSSSGSGSGSADENVPLGGHARGGKRYDASASRSIAAEEEEDAEEETLAGLRKSMKAAQTRAVANASANGATPTSAQGRGLAALRERKGFQRMDVRAVIEATPEPDARADVVPIAPAPSPSDDDDDDEIDLPGLDDPPAPVATKAARGDDAEAMKEATDADAGRPHPGSRAAFESKIPLRPSSASGKARKDAAAGKTPTSANPNPSSSSSFGSVPRPVSAKGAPGAGVIGSSRPNFSQSAKLAPTVSAGYKPPPKPTRVAGAVKAKSKPAGAAAKTAKIKPPATADDAADEPTAEPIQTVTPMKLKETSPDRVAATADAARPKSDNKWATRSIEARNRLRRHRRSTSASVDAPPTAEAIAAAEEEARRAAEEEEARRAAAASSAAAMVARLGSVTNVKPRSSSSSSVSKSKTNLAPQDAEAARRAAEHAAAFARAEAEEAAKKAAAAAAAATTASGHPVVHGLDEAELVLRMGSLASAEQLASARAAVARMSDLLEKVEQTSKRLRVEPQNVFGHLLMRGGVPTDPVSAAVQMDKAVSFETLQRMTAACVELRSLLRIKVQDNNDLALADKALRETTAFFARLDKAAAEADVAPHALLLAQRPESARERWRGRR</sequence>
<feature type="region of interest" description="Disordered" evidence="2">
    <location>
        <begin position="144"/>
        <end position="425"/>
    </location>
</feature>
<dbReference type="OMA" id="FGHLLMR"/>
<dbReference type="RefSeq" id="XP_003054943.1">
    <property type="nucleotide sequence ID" value="XM_003054897.1"/>
</dbReference>
<gene>
    <name evidence="3" type="ORF">MICPUCDRAFT_61314</name>
</gene>
<dbReference type="AlphaFoldDB" id="C1MHE5"/>
<evidence type="ECO:0000256" key="1">
    <source>
        <dbReference type="SAM" id="Coils"/>
    </source>
</evidence>
<organism evidence="4">
    <name type="scientific">Micromonas pusilla (strain CCMP1545)</name>
    <name type="common">Picoplanktonic green alga</name>
    <dbReference type="NCBI Taxonomy" id="564608"/>
    <lineage>
        <taxon>Eukaryota</taxon>
        <taxon>Viridiplantae</taxon>
        <taxon>Chlorophyta</taxon>
        <taxon>Mamiellophyceae</taxon>
        <taxon>Mamiellales</taxon>
        <taxon>Mamiellaceae</taxon>
        <taxon>Micromonas</taxon>
    </lineage>
</organism>
<dbReference type="KEGG" id="mpp:MICPUCDRAFT_61314"/>
<feature type="compositionally biased region" description="Acidic residues" evidence="2">
    <location>
        <begin position="164"/>
        <end position="173"/>
    </location>
</feature>
<reference evidence="3 4" key="1">
    <citation type="journal article" date="2009" name="Science">
        <title>Green evolution and dynamic adaptations revealed by genomes of the marine picoeukaryotes Micromonas.</title>
        <authorList>
            <person name="Worden A.Z."/>
            <person name="Lee J.H."/>
            <person name="Mock T."/>
            <person name="Rouze P."/>
            <person name="Simmons M.P."/>
            <person name="Aerts A.L."/>
            <person name="Allen A.E."/>
            <person name="Cuvelier M.L."/>
            <person name="Derelle E."/>
            <person name="Everett M.V."/>
            <person name="Foulon E."/>
            <person name="Grimwood J."/>
            <person name="Gundlach H."/>
            <person name="Henrissat B."/>
            <person name="Napoli C."/>
            <person name="McDonald S.M."/>
            <person name="Parker M.S."/>
            <person name="Rombauts S."/>
            <person name="Salamov A."/>
            <person name="Von Dassow P."/>
            <person name="Badger J.H."/>
            <person name="Coutinho P.M."/>
            <person name="Demir E."/>
            <person name="Dubchak I."/>
            <person name="Gentemann C."/>
            <person name="Eikrem W."/>
            <person name="Gready J.E."/>
            <person name="John U."/>
            <person name="Lanier W."/>
            <person name="Lindquist E.A."/>
            <person name="Lucas S."/>
            <person name="Mayer K.F."/>
            <person name="Moreau H."/>
            <person name="Not F."/>
            <person name="Otillar R."/>
            <person name="Panaud O."/>
            <person name="Pangilinan J."/>
            <person name="Paulsen I."/>
            <person name="Piegu B."/>
            <person name="Poliakov A."/>
            <person name="Robbens S."/>
            <person name="Schmutz J."/>
            <person name="Toulza E."/>
            <person name="Wyss T."/>
            <person name="Zelensky A."/>
            <person name="Zhou K."/>
            <person name="Armbrust E.V."/>
            <person name="Bhattacharya D."/>
            <person name="Goodenough U.W."/>
            <person name="Van de Peer Y."/>
            <person name="Grigoriev I.V."/>
        </authorList>
    </citation>
    <scope>NUCLEOTIDE SEQUENCE [LARGE SCALE GENOMIC DNA]</scope>
    <source>
        <strain evidence="3 4">CCMP1545</strain>
    </source>
</reference>
<feature type="region of interest" description="Disordered" evidence="2">
    <location>
        <begin position="1"/>
        <end position="126"/>
    </location>
</feature>
<feature type="compositionally biased region" description="Low complexity" evidence="2">
    <location>
        <begin position="7"/>
        <end position="25"/>
    </location>
</feature>
<feature type="compositionally biased region" description="Acidic residues" evidence="2">
    <location>
        <begin position="80"/>
        <end position="90"/>
    </location>
</feature>
<dbReference type="GeneID" id="9680323"/>
<keyword evidence="1" id="KW-0175">Coiled coil</keyword>
<feature type="compositionally biased region" description="Polar residues" evidence="2">
    <location>
        <begin position="109"/>
        <end position="120"/>
    </location>
</feature>
<dbReference type="EMBL" id="GG663735">
    <property type="protein sequence ID" value="EEH60195.1"/>
    <property type="molecule type" value="Genomic_DNA"/>
</dbReference>
<feature type="compositionally biased region" description="Basic and acidic residues" evidence="2">
    <location>
        <begin position="407"/>
        <end position="420"/>
    </location>
</feature>
<protein>
    <submittedName>
        <fullName evidence="3">Predicted protein</fullName>
    </submittedName>
</protein>
<feature type="compositionally biased region" description="Low complexity" evidence="2">
    <location>
        <begin position="438"/>
        <end position="454"/>
    </location>
</feature>
<feature type="compositionally biased region" description="Basic and acidic residues" evidence="2">
    <location>
        <begin position="363"/>
        <end position="380"/>
    </location>
</feature>
<name>C1MHE5_MICPC</name>
<feature type="compositionally biased region" description="Low complexity" evidence="2">
    <location>
        <begin position="302"/>
        <end position="329"/>
    </location>
</feature>
<evidence type="ECO:0000256" key="2">
    <source>
        <dbReference type="SAM" id="MobiDB-lite"/>
    </source>
</evidence>
<feature type="region of interest" description="Disordered" evidence="2">
    <location>
        <begin position="438"/>
        <end position="470"/>
    </location>
</feature>